<reference evidence="1" key="1">
    <citation type="journal article" date="2014" name="Front. Microbiol.">
        <title>High frequency of phylogenetically diverse reductive dehalogenase-homologous genes in deep subseafloor sedimentary metagenomes.</title>
        <authorList>
            <person name="Kawai M."/>
            <person name="Futagami T."/>
            <person name="Toyoda A."/>
            <person name="Takaki Y."/>
            <person name="Nishi S."/>
            <person name="Hori S."/>
            <person name="Arai W."/>
            <person name="Tsubouchi T."/>
            <person name="Morono Y."/>
            <person name="Uchiyama I."/>
            <person name="Ito T."/>
            <person name="Fujiyama A."/>
            <person name="Inagaki F."/>
            <person name="Takami H."/>
        </authorList>
    </citation>
    <scope>NUCLEOTIDE SEQUENCE</scope>
    <source>
        <strain evidence="1">Expedition CK06-06</strain>
    </source>
</reference>
<organism evidence="1">
    <name type="scientific">marine sediment metagenome</name>
    <dbReference type="NCBI Taxonomy" id="412755"/>
    <lineage>
        <taxon>unclassified sequences</taxon>
        <taxon>metagenomes</taxon>
        <taxon>ecological metagenomes</taxon>
    </lineage>
</organism>
<proteinExistence type="predicted"/>
<protein>
    <submittedName>
        <fullName evidence="1">Uncharacterized protein</fullName>
    </submittedName>
</protein>
<dbReference type="AlphaFoldDB" id="X1LUC7"/>
<accession>X1LUC7</accession>
<gene>
    <name evidence="1" type="ORF">S06H3_12171</name>
</gene>
<sequence length="65" mass="7724">MKKLDLYIKVDEQGWAMDTQAQIVEIKQKINEMMDMLDRVVKYIKEETSNKGSILQFLDDEEVKE</sequence>
<dbReference type="EMBL" id="BARV01005970">
    <property type="protein sequence ID" value="GAI05985.1"/>
    <property type="molecule type" value="Genomic_DNA"/>
</dbReference>
<evidence type="ECO:0000313" key="1">
    <source>
        <dbReference type="EMBL" id="GAI05985.1"/>
    </source>
</evidence>
<comment type="caution">
    <text evidence="1">The sequence shown here is derived from an EMBL/GenBank/DDBJ whole genome shotgun (WGS) entry which is preliminary data.</text>
</comment>
<name>X1LUC7_9ZZZZ</name>